<reference evidence="5" key="1">
    <citation type="submission" date="2022-07" db="EMBL/GenBank/DDBJ databases">
        <title>Taxonomic analysis of Microcella humidisoli nov. sp., isolated from riverside soil.</title>
        <authorList>
            <person name="Molina K.M."/>
            <person name="Kim S.B."/>
        </authorList>
    </citation>
    <scope>NUCLEOTIDE SEQUENCE</scope>
    <source>
        <strain evidence="5">MMS21-STM10</strain>
    </source>
</reference>
<dbReference type="RefSeq" id="WP_255159116.1">
    <property type="nucleotide sequence ID" value="NZ_CP101497.1"/>
</dbReference>
<keyword evidence="4" id="KW-0808">Transferase</keyword>
<evidence type="ECO:0000256" key="3">
    <source>
        <dbReference type="ARBA" id="ARBA00022676"/>
    </source>
</evidence>
<keyword evidence="3" id="KW-0328">Glycosyltransferase</keyword>
<dbReference type="SUPFAM" id="SSF53448">
    <property type="entry name" value="Nucleotide-diphospho-sugar transferases"/>
    <property type="match status" value="1"/>
</dbReference>
<proteinExistence type="inferred from homology"/>
<dbReference type="Proteomes" id="UP001060039">
    <property type="component" value="Chromosome"/>
</dbReference>
<keyword evidence="6" id="KW-1185">Reference proteome</keyword>
<evidence type="ECO:0000256" key="4">
    <source>
        <dbReference type="ARBA" id="ARBA00022679"/>
    </source>
</evidence>
<organism evidence="5 6">
    <name type="scientific">Microcella humidisoli</name>
    <dbReference type="NCBI Taxonomy" id="2963406"/>
    <lineage>
        <taxon>Bacteria</taxon>
        <taxon>Bacillati</taxon>
        <taxon>Actinomycetota</taxon>
        <taxon>Actinomycetes</taxon>
        <taxon>Micrococcales</taxon>
        <taxon>Microbacteriaceae</taxon>
        <taxon>Microcella</taxon>
    </lineage>
</organism>
<dbReference type="PANTHER" id="PTHR43179:SF12">
    <property type="entry name" value="GALACTOFURANOSYLTRANSFERASE GLFT2"/>
    <property type="match status" value="1"/>
</dbReference>
<comment type="similarity">
    <text evidence="2">Belongs to the glycosyltransferase 2 family.</text>
</comment>
<name>A0ABY5FUI8_9MICO</name>
<evidence type="ECO:0000313" key="6">
    <source>
        <dbReference type="Proteomes" id="UP001060039"/>
    </source>
</evidence>
<gene>
    <name evidence="5" type="ORF">NNL39_09875</name>
</gene>
<comment type="pathway">
    <text evidence="1">Cell wall biogenesis; cell wall polysaccharide biosynthesis.</text>
</comment>
<evidence type="ECO:0008006" key="7">
    <source>
        <dbReference type="Google" id="ProtNLM"/>
    </source>
</evidence>
<dbReference type="InterPro" id="IPR029044">
    <property type="entry name" value="Nucleotide-diphossugar_trans"/>
</dbReference>
<evidence type="ECO:0000256" key="2">
    <source>
        <dbReference type="ARBA" id="ARBA00006739"/>
    </source>
</evidence>
<dbReference type="PANTHER" id="PTHR43179">
    <property type="entry name" value="RHAMNOSYLTRANSFERASE WBBL"/>
    <property type="match status" value="1"/>
</dbReference>
<accession>A0ABY5FUI8</accession>
<evidence type="ECO:0000313" key="5">
    <source>
        <dbReference type="EMBL" id="UTT61975.1"/>
    </source>
</evidence>
<protein>
    <recommendedName>
        <fullName evidence="7">Glycosyltransferase family 2 protein</fullName>
    </recommendedName>
</protein>
<dbReference type="Gene3D" id="3.90.550.10">
    <property type="entry name" value="Spore Coat Polysaccharide Biosynthesis Protein SpsA, Chain A"/>
    <property type="match status" value="1"/>
</dbReference>
<evidence type="ECO:0000256" key="1">
    <source>
        <dbReference type="ARBA" id="ARBA00004776"/>
    </source>
</evidence>
<sequence length="299" mass="32157">MTLRSLAIQSIHFATPRDGIDRAAASVVGAARAVRRSRPDLASIEWRIGDCSPEPVLDSAAVDALAASLGAVGVRLDHRTFGENLGPSGGHNRLWAEVGPADALLLMAPDLVLAPESIGELMAVLDEPTVGGVEARQVPSLEQPRPEPYGAPVSWITGASSLVRGTAWDSVGGYDAASFFLYHNDVDLSWRLRDAGWELRVAPHAVVFNDKRPDENGRFVESPATQRAAMLGWLTVMHVWARTEAVETLRSGIPALENPAYTEALSEFDARVASGRIRTPRRSALIEQGLREVPFGGLS</sequence>
<dbReference type="EMBL" id="CP101497">
    <property type="protein sequence ID" value="UTT61975.1"/>
    <property type="molecule type" value="Genomic_DNA"/>
</dbReference>